<dbReference type="GO" id="GO:0016773">
    <property type="term" value="F:phosphotransferase activity, alcohol group as acceptor"/>
    <property type="evidence" value="ECO:0007669"/>
    <property type="project" value="InterPro"/>
</dbReference>
<dbReference type="Proteomes" id="UP001264335">
    <property type="component" value="Unassembled WGS sequence"/>
</dbReference>
<evidence type="ECO:0000313" key="12">
    <source>
        <dbReference type="Proteomes" id="UP001264335"/>
    </source>
</evidence>
<evidence type="ECO:0000313" key="10">
    <source>
        <dbReference type="Proteomes" id="UP000288388"/>
    </source>
</evidence>
<evidence type="ECO:0000256" key="3">
    <source>
        <dbReference type="ARBA" id="ARBA00022777"/>
    </source>
</evidence>
<dbReference type="PANTHER" id="PTHR43095">
    <property type="entry name" value="SUGAR KINASE"/>
    <property type="match status" value="1"/>
</dbReference>
<evidence type="ECO:0000259" key="6">
    <source>
        <dbReference type="Pfam" id="PF02782"/>
    </source>
</evidence>
<evidence type="ECO:0000313" key="9">
    <source>
        <dbReference type="EMBL" id="TRZ32873.1"/>
    </source>
</evidence>
<evidence type="ECO:0000256" key="4">
    <source>
        <dbReference type="RuleBase" id="RU003733"/>
    </source>
</evidence>
<evidence type="ECO:0000313" key="7">
    <source>
        <dbReference type="EMBL" id="MDT2515677.1"/>
    </source>
</evidence>
<dbReference type="InterPro" id="IPR018484">
    <property type="entry name" value="FGGY_N"/>
</dbReference>
<dbReference type="Pfam" id="PF00370">
    <property type="entry name" value="FGGY_N"/>
    <property type="match status" value="1"/>
</dbReference>
<feature type="domain" description="Carbohydrate kinase FGGY N-terminal" evidence="5">
    <location>
        <begin position="8"/>
        <end position="248"/>
    </location>
</feature>
<reference evidence="9 11" key="1">
    <citation type="submission" date="2017-10" db="EMBL/GenBank/DDBJ databases">
        <title>FDA dAtabase for Regulatory Grade micrObial Sequences (FDA-ARGOS): Supporting development and validation of Infectious Disease Dx tests.</title>
        <authorList>
            <person name="Campos J."/>
            <person name="Goldberg B."/>
            <person name="Tallon L.J."/>
            <person name="Sadzewicz L."/>
            <person name="Sengamalay N."/>
            <person name="Ott S."/>
            <person name="Godinez A."/>
            <person name="Nagaraj S."/>
            <person name="Vyas G."/>
            <person name="Aluvathingal J."/>
            <person name="Nadendla S."/>
            <person name="Geyer C."/>
            <person name="Nandy P."/>
            <person name="Hobson J."/>
            <person name="Sichtig H."/>
        </authorList>
    </citation>
    <scope>NUCLEOTIDE SEQUENCE [LARGE SCALE GENOMIC DNA]</scope>
    <source>
        <strain evidence="9 11">FDAARGOS_185</strain>
    </source>
</reference>
<evidence type="ECO:0000259" key="5">
    <source>
        <dbReference type="Pfam" id="PF00370"/>
    </source>
</evidence>
<proteinExistence type="inferred from homology"/>
<dbReference type="GO" id="GO:0005975">
    <property type="term" value="P:carbohydrate metabolic process"/>
    <property type="evidence" value="ECO:0007669"/>
    <property type="project" value="InterPro"/>
</dbReference>
<dbReference type="Proteomes" id="UP000288388">
    <property type="component" value="Unassembled WGS sequence"/>
</dbReference>
<gene>
    <name evidence="9" type="ORF">AUF17_01760</name>
    <name evidence="8" type="ORF">EK398_17415</name>
    <name evidence="7" type="ORF">P7D79_15730</name>
</gene>
<comment type="similarity">
    <text evidence="1 4">Belongs to the FGGY kinase family.</text>
</comment>
<sequence>MKDVNAEYYIGIDIGTTSIKTVVYDERFNICFHVGKRYNYTATEDGWREIDPTIWSTIVLEQLAEIFSNFPYQKIEAIGVTGQMHTTVFLDQAQQPVRPAIMWNDERTIDVVKKIKTELPKNSQTENILAIVSTGSPLANLIWLKQFEPEHYERLGKILIAKDYVRLILTGELFTDYCDASTSSLYNVTTEQWSEEVLSTFQLSEKILPEVGYASSRAGTLDLSLFDIEGKKGIPVVVGTGDNVASAIANQNQQVQQPIISLGTSGVVILSNRCNERLTTGKNILAKIAKEDQRVITQGALQSGAKVIEWWSENIIQQDITQFEARLTTKLGENQVIFFPYLNGDKTLFKESKLSGAFFGIDLNSEQDDFSLAVYEGTAFAIKRLMQQMRPLQKNDKCLLIGGGAKSQLWPQIFANVLNCVIQINCTAREANCGAAMLAYYHCHQRYPVLPNELREYEPEEILVKKYQNNYQAFITYSDALIKKERSENDEA</sequence>
<dbReference type="EMBL" id="JARPWY010000050">
    <property type="protein sequence ID" value="MDT2515677.1"/>
    <property type="molecule type" value="Genomic_DNA"/>
</dbReference>
<dbReference type="SUPFAM" id="SSF53067">
    <property type="entry name" value="Actin-like ATPase domain"/>
    <property type="match status" value="2"/>
</dbReference>
<dbReference type="InterPro" id="IPR018483">
    <property type="entry name" value="Carb_kinase_FGGY_CS"/>
</dbReference>
<keyword evidence="3 4" id="KW-0418">Kinase</keyword>
<dbReference type="EMBL" id="RYZS01000001">
    <property type="protein sequence ID" value="RVU96465.1"/>
    <property type="molecule type" value="Genomic_DNA"/>
</dbReference>
<dbReference type="InterPro" id="IPR050406">
    <property type="entry name" value="FGGY_Carb_Kinase"/>
</dbReference>
<reference evidence="7 12" key="3">
    <citation type="submission" date="2023-03" db="EMBL/GenBank/DDBJ databases">
        <authorList>
            <person name="Shen W."/>
            <person name="Cai J."/>
        </authorList>
    </citation>
    <scope>NUCLEOTIDE SEQUENCE [LARGE SCALE GENOMIC DNA]</scope>
    <source>
        <strain evidence="7 12">Y2</strain>
    </source>
</reference>
<dbReference type="GO" id="GO:0016301">
    <property type="term" value="F:kinase activity"/>
    <property type="evidence" value="ECO:0007669"/>
    <property type="project" value="UniProtKB-KW"/>
</dbReference>
<dbReference type="AlphaFoldDB" id="A0A437US53"/>
<dbReference type="RefSeq" id="WP_049218348.1">
    <property type="nucleotide sequence ID" value="NZ_CABGUH010000008.1"/>
</dbReference>
<evidence type="ECO:0000313" key="11">
    <source>
        <dbReference type="Proteomes" id="UP000316316"/>
    </source>
</evidence>
<evidence type="ECO:0000256" key="1">
    <source>
        <dbReference type="ARBA" id="ARBA00009156"/>
    </source>
</evidence>
<dbReference type="Proteomes" id="UP000316316">
    <property type="component" value="Unassembled WGS sequence"/>
</dbReference>
<keyword evidence="2 4" id="KW-0808">Transferase</keyword>
<comment type="caution">
    <text evidence="8">The sequence shown here is derived from an EMBL/GenBank/DDBJ whole genome shotgun (WGS) entry which is preliminary data.</text>
</comment>
<dbReference type="Pfam" id="PF02782">
    <property type="entry name" value="FGGY_C"/>
    <property type="match status" value="1"/>
</dbReference>
<dbReference type="InterPro" id="IPR018485">
    <property type="entry name" value="FGGY_C"/>
</dbReference>
<evidence type="ECO:0000313" key="8">
    <source>
        <dbReference type="EMBL" id="RVU96465.1"/>
    </source>
</evidence>
<protein>
    <submittedName>
        <fullName evidence="7">FGGY family carbohydrate kinase</fullName>
    </submittedName>
</protein>
<dbReference type="GeneID" id="69569124"/>
<dbReference type="Gene3D" id="3.30.420.40">
    <property type="match status" value="2"/>
</dbReference>
<dbReference type="EMBL" id="PDXQ01000001">
    <property type="protein sequence ID" value="TRZ32873.1"/>
    <property type="molecule type" value="Genomic_DNA"/>
</dbReference>
<dbReference type="CDD" id="cd07808">
    <property type="entry name" value="ASKHA_NBD_FGGY_EcXK-like"/>
    <property type="match status" value="1"/>
</dbReference>
<dbReference type="PANTHER" id="PTHR43095:SF5">
    <property type="entry name" value="XYLULOSE KINASE"/>
    <property type="match status" value="1"/>
</dbReference>
<dbReference type="PROSITE" id="PS00445">
    <property type="entry name" value="FGGY_KINASES_2"/>
    <property type="match status" value="1"/>
</dbReference>
<organism evidence="8 10">
    <name type="scientific">Enterococcus avium</name>
    <name type="common">Streptococcus avium</name>
    <dbReference type="NCBI Taxonomy" id="33945"/>
    <lineage>
        <taxon>Bacteria</taxon>
        <taxon>Bacillati</taxon>
        <taxon>Bacillota</taxon>
        <taxon>Bacilli</taxon>
        <taxon>Lactobacillales</taxon>
        <taxon>Enterococcaceae</taxon>
        <taxon>Enterococcus</taxon>
    </lineage>
</organism>
<evidence type="ECO:0000256" key="2">
    <source>
        <dbReference type="ARBA" id="ARBA00022679"/>
    </source>
</evidence>
<dbReference type="PIRSF" id="PIRSF000538">
    <property type="entry name" value="GlpK"/>
    <property type="match status" value="1"/>
</dbReference>
<reference evidence="8 10" key="2">
    <citation type="submission" date="2018-12" db="EMBL/GenBank/DDBJ databases">
        <title>A novel vanA-carrying plasmid in a clinical isolate of Enterococcus avium.</title>
        <authorList>
            <person name="Bernasconi O.J."/>
            <person name="Luzzaro F."/>
            <person name="Endimiani A."/>
        </authorList>
    </citation>
    <scope>NUCLEOTIDE SEQUENCE [LARGE SCALE GENOMIC DNA]</scope>
    <source>
        <strain evidence="8 10">LC0559/18</strain>
    </source>
</reference>
<name>A0A437US53_ENTAV</name>
<dbReference type="InterPro" id="IPR043129">
    <property type="entry name" value="ATPase_NBD"/>
</dbReference>
<dbReference type="InterPro" id="IPR000577">
    <property type="entry name" value="Carb_kinase_FGGY"/>
</dbReference>
<accession>A0A437US53</accession>
<feature type="domain" description="Carbohydrate kinase FGGY C-terminal" evidence="6">
    <location>
        <begin position="260"/>
        <end position="441"/>
    </location>
</feature>